<protein>
    <submittedName>
        <fullName evidence="1">Uncharacterized protein</fullName>
    </submittedName>
</protein>
<gene>
    <name evidence="1" type="ORF">L6452_12666</name>
</gene>
<dbReference type="EMBL" id="CM042049">
    <property type="protein sequence ID" value="KAI3749093.1"/>
    <property type="molecule type" value="Genomic_DNA"/>
</dbReference>
<reference evidence="2" key="1">
    <citation type="journal article" date="2022" name="Mol. Ecol. Resour.">
        <title>The genomes of chicory, endive, great burdock and yacon provide insights into Asteraceae palaeo-polyploidization history and plant inulin production.</title>
        <authorList>
            <person name="Fan W."/>
            <person name="Wang S."/>
            <person name="Wang H."/>
            <person name="Wang A."/>
            <person name="Jiang F."/>
            <person name="Liu H."/>
            <person name="Zhao H."/>
            <person name="Xu D."/>
            <person name="Zhang Y."/>
        </authorList>
    </citation>
    <scope>NUCLEOTIDE SEQUENCE [LARGE SCALE GENOMIC DNA]</scope>
    <source>
        <strain evidence="2">cv. Niubang</strain>
    </source>
</reference>
<dbReference type="Proteomes" id="UP001055879">
    <property type="component" value="Linkage Group LG03"/>
</dbReference>
<accession>A0ACB9DQV7</accession>
<evidence type="ECO:0000313" key="2">
    <source>
        <dbReference type="Proteomes" id="UP001055879"/>
    </source>
</evidence>
<organism evidence="1 2">
    <name type="scientific">Arctium lappa</name>
    <name type="common">Greater burdock</name>
    <name type="synonym">Lappa major</name>
    <dbReference type="NCBI Taxonomy" id="4217"/>
    <lineage>
        <taxon>Eukaryota</taxon>
        <taxon>Viridiplantae</taxon>
        <taxon>Streptophyta</taxon>
        <taxon>Embryophyta</taxon>
        <taxon>Tracheophyta</taxon>
        <taxon>Spermatophyta</taxon>
        <taxon>Magnoliopsida</taxon>
        <taxon>eudicotyledons</taxon>
        <taxon>Gunneridae</taxon>
        <taxon>Pentapetalae</taxon>
        <taxon>asterids</taxon>
        <taxon>campanulids</taxon>
        <taxon>Asterales</taxon>
        <taxon>Asteraceae</taxon>
        <taxon>Carduoideae</taxon>
        <taxon>Cardueae</taxon>
        <taxon>Arctiinae</taxon>
        <taxon>Arctium</taxon>
    </lineage>
</organism>
<reference evidence="1 2" key="2">
    <citation type="journal article" date="2022" name="Mol. Ecol. Resour.">
        <title>The genomes of chicory, endive, great burdock and yacon provide insights into Asteraceae paleo-polyploidization history and plant inulin production.</title>
        <authorList>
            <person name="Fan W."/>
            <person name="Wang S."/>
            <person name="Wang H."/>
            <person name="Wang A."/>
            <person name="Jiang F."/>
            <person name="Liu H."/>
            <person name="Zhao H."/>
            <person name="Xu D."/>
            <person name="Zhang Y."/>
        </authorList>
    </citation>
    <scope>NUCLEOTIDE SEQUENCE [LARGE SCALE GENOMIC DNA]</scope>
    <source>
        <strain evidence="2">cv. Niubang</strain>
    </source>
</reference>
<name>A0ACB9DQV7_ARCLA</name>
<keyword evidence="2" id="KW-1185">Reference proteome</keyword>
<sequence>MGGLVVRLMFMKLCFVLLNTIVFSLFVFHLSIACNNDRICLVLATLPFFLLASSHSTDSPSLIHYSTKIHKALHKMVKWAAPPCGVLGAADSEASSNASKILWKFAIVWIRGLGRKASESTQLQSLGSKPLGLMITFDQVG</sequence>
<comment type="caution">
    <text evidence="1">The sequence shown here is derived from an EMBL/GenBank/DDBJ whole genome shotgun (WGS) entry which is preliminary data.</text>
</comment>
<proteinExistence type="predicted"/>
<evidence type="ECO:0000313" key="1">
    <source>
        <dbReference type="EMBL" id="KAI3749093.1"/>
    </source>
</evidence>